<evidence type="ECO:0000256" key="1">
    <source>
        <dbReference type="ARBA" id="ARBA00004429"/>
    </source>
</evidence>
<evidence type="ECO:0000256" key="3">
    <source>
        <dbReference type="ARBA" id="ARBA00022475"/>
    </source>
</evidence>
<feature type="transmembrane region" description="Helical" evidence="7">
    <location>
        <begin position="200"/>
        <end position="221"/>
    </location>
</feature>
<dbReference type="GO" id="GO:0005886">
    <property type="term" value="C:plasma membrane"/>
    <property type="evidence" value="ECO:0007669"/>
    <property type="project" value="UniProtKB-SubCell"/>
</dbReference>
<dbReference type="RefSeq" id="WP_102842977.1">
    <property type="nucleotide sequence ID" value="NZ_PDZR01000005.1"/>
</dbReference>
<keyword evidence="2" id="KW-0813">Transport</keyword>
<evidence type="ECO:0000256" key="4">
    <source>
        <dbReference type="ARBA" id="ARBA00022692"/>
    </source>
</evidence>
<gene>
    <name evidence="8" type="ORF">CR492_06705</name>
</gene>
<comment type="caution">
    <text evidence="8">The sequence shown here is derived from an EMBL/GenBank/DDBJ whole genome shotgun (WGS) entry which is preliminary data.</text>
</comment>
<evidence type="ECO:0000256" key="2">
    <source>
        <dbReference type="ARBA" id="ARBA00022448"/>
    </source>
</evidence>
<protein>
    <submittedName>
        <fullName evidence="8">MATE family efflux transporter</fullName>
    </submittedName>
</protein>
<feature type="transmembrane region" description="Helical" evidence="7">
    <location>
        <begin position="233"/>
        <end position="254"/>
    </location>
</feature>
<dbReference type="GO" id="GO:0042910">
    <property type="term" value="F:xenobiotic transmembrane transporter activity"/>
    <property type="evidence" value="ECO:0007669"/>
    <property type="project" value="InterPro"/>
</dbReference>
<dbReference type="Proteomes" id="UP000236286">
    <property type="component" value="Unassembled WGS sequence"/>
</dbReference>
<dbReference type="AlphaFoldDB" id="A0A2J7TIT2"/>
<proteinExistence type="predicted"/>
<dbReference type="InterPro" id="IPR002528">
    <property type="entry name" value="MATE_fam"/>
</dbReference>
<feature type="transmembrane region" description="Helical" evidence="7">
    <location>
        <begin position="322"/>
        <end position="344"/>
    </location>
</feature>
<evidence type="ECO:0000256" key="7">
    <source>
        <dbReference type="SAM" id="Phobius"/>
    </source>
</evidence>
<organism evidence="8 9">
    <name type="scientific">Methylocella silvestris</name>
    <dbReference type="NCBI Taxonomy" id="199596"/>
    <lineage>
        <taxon>Bacteria</taxon>
        <taxon>Pseudomonadati</taxon>
        <taxon>Pseudomonadota</taxon>
        <taxon>Alphaproteobacteria</taxon>
        <taxon>Hyphomicrobiales</taxon>
        <taxon>Beijerinckiaceae</taxon>
        <taxon>Methylocella</taxon>
    </lineage>
</organism>
<dbReference type="PANTHER" id="PTHR43549:SF3">
    <property type="entry name" value="MULTIDRUG RESISTANCE PROTEIN YPNP-RELATED"/>
    <property type="match status" value="1"/>
</dbReference>
<dbReference type="OrthoDB" id="9806302at2"/>
<dbReference type="PANTHER" id="PTHR43549">
    <property type="entry name" value="MULTIDRUG RESISTANCE PROTEIN YPNP-RELATED"/>
    <property type="match status" value="1"/>
</dbReference>
<keyword evidence="6 7" id="KW-0472">Membrane</keyword>
<evidence type="ECO:0000313" key="8">
    <source>
        <dbReference type="EMBL" id="PNG26678.1"/>
    </source>
</evidence>
<feature type="transmembrane region" description="Helical" evidence="7">
    <location>
        <begin position="95"/>
        <end position="120"/>
    </location>
</feature>
<dbReference type="EMBL" id="PDZR01000005">
    <property type="protein sequence ID" value="PNG26678.1"/>
    <property type="molecule type" value="Genomic_DNA"/>
</dbReference>
<dbReference type="GO" id="GO:0015297">
    <property type="term" value="F:antiporter activity"/>
    <property type="evidence" value="ECO:0007669"/>
    <property type="project" value="InterPro"/>
</dbReference>
<feature type="transmembrane region" description="Helical" evidence="7">
    <location>
        <begin position="419"/>
        <end position="440"/>
    </location>
</feature>
<dbReference type="Pfam" id="PF01554">
    <property type="entry name" value="MatE"/>
    <property type="match status" value="2"/>
</dbReference>
<comment type="subcellular location">
    <subcellularLocation>
        <location evidence="1">Cell inner membrane</location>
        <topology evidence="1">Multi-pass membrane protein</topology>
    </subcellularLocation>
</comment>
<dbReference type="InterPro" id="IPR048279">
    <property type="entry name" value="MdtK-like"/>
</dbReference>
<feature type="transmembrane region" description="Helical" evidence="7">
    <location>
        <begin position="58"/>
        <end position="83"/>
    </location>
</feature>
<dbReference type="NCBIfam" id="TIGR00797">
    <property type="entry name" value="matE"/>
    <property type="match status" value="1"/>
</dbReference>
<evidence type="ECO:0000313" key="9">
    <source>
        <dbReference type="Proteomes" id="UP000236286"/>
    </source>
</evidence>
<feature type="transmembrane region" description="Helical" evidence="7">
    <location>
        <begin position="286"/>
        <end position="302"/>
    </location>
</feature>
<keyword evidence="5 7" id="KW-1133">Transmembrane helix</keyword>
<feature type="transmembrane region" description="Helical" evidence="7">
    <location>
        <begin position="140"/>
        <end position="161"/>
    </location>
</feature>
<dbReference type="InterPro" id="IPR052031">
    <property type="entry name" value="Membrane_Transporter-Flippase"/>
</dbReference>
<accession>A0A2J7TIT2</accession>
<sequence length="451" mass="46069">MSSKAAAGSAIFTEGSTLRHVLVMTGAGSVGLMSIFVVDFLSLLYVSRLQDPNLTAAVGFATQVLFFSVSVNIGLAIAIGALVSRAIGAGQRARARCLAASGLVHVAAVSALVGLVGMAFRRDILAFLGASGPALDVGSAYLMLTLPATVGLGLGMALAAILRAVGDARRAMYVTLSGAVVTAILDPIFIFGLGLGVEGAAIVTVLSRIAFVLVGLSGAVGRHDLVARPRMRAALADAGILMAIAVPAILTNIAAPVANAYAMSVFSKFGAPVIAAVAIMDRVSPVAFGVLFALSGSVGPILGQNLGAQLYDRLRQILNGSFGFAALYVLVVAAALTQAAPLLIKLFAAKGETADLLRFFCFYCGGLWFFLGGIFVANASFNNLGFPILSTVFNWGRATVGTVPFVTLGAAQFGPKGGYLGLIAGAALFGVLAVVMAYFVTARLGRRESGV</sequence>
<reference evidence="8 9" key="1">
    <citation type="submission" date="2017-10" db="EMBL/GenBank/DDBJ databases">
        <title>Genome announcement of Methylocella silvestris TVC from permafrost.</title>
        <authorList>
            <person name="Wang J."/>
            <person name="Geng K."/>
            <person name="Ul-Haque F."/>
            <person name="Crombie A.T."/>
            <person name="Street L.E."/>
            <person name="Wookey P.A."/>
            <person name="Murrell J.C."/>
            <person name="Pratscher J."/>
        </authorList>
    </citation>
    <scope>NUCLEOTIDE SEQUENCE [LARGE SCALE GENOMIC DNA]</scope>
    <source>
        <strain evidence="8 9">TVC</strain>
    </source>
</reference>
<feature type="transmembrane region" description="Helical" evidence="7">
    <location>
        <begin position="21"/>
        <end position="46"/>
    </location>
</feature>
<feature type="transmembrane region" description="Helical" evidence="7">
    <location>
        <begin position="173"/>
        <end position="194"/>
    </location>
</feature>
<evidence type="ECO:0000256" key="6">
    <source>
        <dbReference type="ARBA" id="ARBA00023136"/>
    </source>
</evidence>
<keyword evidence="3" id="KW-1003">Cell membrane</keyword>
<dbReference type="PIRSF" id="PIRSF006603">
    <property type="entry name" value="DinF"/>
    <property type="match status" value="1"/>
</dbReference>
<evidence type="ECO:0000256" key="5">
    <source>
        <dbReference type="ARBA" id="ARBA00022989"/>
    </source>
</evidence>
<feature type="transmembrane region" description="Helical" evidence="7">
    <location>
        <begin position="356"/>
        <end position="377"/>
    </location>
</feature>
<keyword evidence="4 7" id="KW-0812">Transmembrane</keyword>
<name>A0A2J7TIT2_METSI</name>